<dbReference type="PROSITE" id="PS51462">
    <property type="entry name" value="NUDIX"/>
    <property type="match status" value="1"/>
</dbReference>
<feature type="binding site" evidence="9">
    <location>
        <position position="96"/>
    </location>
    <ligand>
        <name>Mg(2+)</name>
        <dbReference type="ChEBI" id="CHEBI:18420"/>
        <label>1</label>
    </ligand>
</feature>
<evidence type="ECO:0000259" key="11">
    <source>
        <dbReference type="PROSITE" id="PS51462"/>
    </source>
</evidence>
<dbReference type="NCBIfam" id="TIGR00052">
    <property type="entry name" value="nudix-type nucleoside diphosphatase, YffH/AdpP family"/>
    <property type="match status" value="1"/>
</dbReference>
<comment type="caution">
    <text evidence="12">The sequence shown here is derived from an EMBL/GenBank/DDBJ whole genome shotgun (WGS) entry which is preliminary data.</text>
</comment>
<dbReference type="GO" id="GO:0005829">
    <property type="term" value="C:cytosol"/>
    <property type="evidence" value="ECO:0007669"/>
    <property type="project" value="TreeGrafter"/>
</dbReference>
<reference evidence="12 13" key="1">
    <citation type="journal article" date="2015" name="Genome Announc.">
        <title>Genome Assemblies of Three Soil-Associated Devosia species: D. insulae, D. limi, and D. soli.</title>
        <authorList>
            <person name="Hassan Y.I."/>
            <person name="Lepp D."/>
            <person name="Zhou T."/>
        </authorList>
    </citation>
    <scope>NUCLEOTIDE SEQUENCE [LARGE SCALE GENOMIC DNA]</scope>
    <source>
        <strain evidence="12 13">DS-56</strain>
    </source>
</reference>
<evidence type="ECO:0000256" key="10">
    <source>
        <dbReference type="PIRSR" id="PIRSR604385-3"/>
    </source>
</evidence>
<dbReference type="Gene3D" id="3.90.79.10">
    <property type="entry name" value="Nucleoside Triphosphate Pyrophosphohydrolase"/>
    <property type="match status" value="1"/>
</dbReference>
<dbReference type="InterPro" id="IPR015797">
    <property type="entry name" value="NUDIX_hydrolase-like_dom_sf"/>
</dbReference>
<dbReference type="AlphaFoldDB" id="A0A1E5XLA8"/>
<evidence type="ECO:0000256" key="6">
    <source>
        <dbReference type="ARBA" id="ARBA00022801"/>
    </source>
</evidence>
<sequence length="203" mass="22566">MIFVPVPGGRDDVNEKVRVLGEQVLSNNWGLVKKTTIELKRRNGEWQRQERETYDRGDGAGVLLYNRAQRTVILTRQFRFPVFAHGEPGWLIEVVAGKLDGDHPVTTAKKEAEEESGYRVHDVELVMSAYMSPGSVTEKLSLFLAEYDADSKVSAGGGLEDEGEDIEVLELGIDAALDMIASGEIADAKTIMLLQHVRLKRIL</sequence>
<dbReference type="Proteomes" id="UP000095463">
    <property type="component" value="Unassembled WGS sequence"/>
</dbReference>
<feature type="binding site" evidence="9">
    <location>
        <position position="115"/>
    </location>
    <ligand>
        <name>Mg(2+)</name>
        <dbReference type="ChEBI" id="CHEBI:18420"/>
        <label>1</label>
    </ligand>
</feature>
<evidence type="ECO:0000256" key="2">
    <source>
        <dbReference type="ARBA" id="ARBA00001946"/>
    </source>
</evidence>
<keyword evidence="9" id="KW-0479">Metal-binding</keyword>
<dbReference type="CDD" id="cd24157">
    <property type="entry name" value="NUDIX_GDPMK"/>
    <property type="match status" value="1"/>
</dbReference>
<evidence type="ECO:0000256" key="9">
    <source>
        <dbReference type="PIRSR" id="PIRSR604385-2"/>
    </source>
</evidence>
<evidence type="ECO:0000256" key="5">
    <source>
        <dbReference type="ARBA" id="ARBA00016377"/>
    </source>
</evidence>
<dbReference type="InterPro" id="IPR004385">
    <property type="entry name" value="NDP_pyrophosphatase"/>
</dbReference>
<dbReference type="GO" id="GO:0019693">
    <property type="term" value="P:ribose phosphate metabolic process"/>
    <property type="evidence" value="ECO:0007669"/>
    <property type="project" value="TreeGrafter"/>
</dbReference>
<feature type="binding site" evidence="9">
    <location>
        <position position="111"/>
    </location>
    <ligand>
        <name>Mg(2+)</name>
        <dbReference type="ChEBI" id="CHEBI:18420"/>
        <label>1</label>
    </ligand>
</feature>
<comment type="subunit">
    <text evidence="4">Homodimer.</text>
</comment>
<evidence type="ECO:0000256" key="1">
    <source>
        <dbReference type="ARBA" id="ARBA00000847"/>
    </source>
</evidence>
<protein>
    <recommendedName>
        <fullName evidence="5">GDP-mannose pyrophosphatase</fullName>
    </recommendedName>
    <alternativeName>
        <fullName evidence="7">GDP-mannose hydrolase</fullName>
    </alternativeName>
    <alternativeName>
        <fullName evidence="8">GDPMK</fullName>
    </alternativeName>
</protein>
<keyword evidence="9" id="KW-0460">Magnesium</keyword>
<dbReference type="GO" id="GO:0016818">
    <property type="term" value="F:hydrolase activity, acting on acid anhydrides, in phosphorus-containing anhydrides"/>
    <property type="evidence" value="ECO:0007669"/>
    <property type="project" value="InterPro"/>
</dbReference>
<evidence type="ECO:0000256" key="3">
    <source>
        <dbReference type="ARBA" id="ARBA00007275"/>
    </source>
</evidence>
<evidence type="ECO:0000256" key="4">
    <source>
        <dbReference type="ARBA" id="ARBA00011738"/>
    </source>
</evidence>
<dbReference type="OrthoDB" id="5292471at2"/>
<name>A0A1E5XLA8_9HYPH</name>
<keyword evidence="6" id="KW-0378">Hydrolase</keyword>
<comment type="catalytic activity">
    <reaction evidence="1">
        <text>GDP-alpha-D-mannose + H2O = alpha-D-mannose 1-phosphate + GMP + 2 H(+)</text>
        <dbReference type="Rhea" id="RHEA:27978"/>
        <dbReference type="ChEBI" id="CHEBI:15377"/>
        <dbReference type="ChEBI" id="CHEBI:15378"/>
        <dbReference type="ChEBI" id="CHEBI:57527"/>
        <dbReference type="ChEBI" id="CHEBI:58115"/>
        <dbReference type="ChEBI" id="CHEBI:58409"/>
    </reaction>
</comment>
<dbReference type="Pfam" id="PF00293">
    <property type="entry name" value="NUDIX"/>
    <property type="match status" value="1"/>
</dbReference>
<evidence type="ECO:0000256" key="8">
    <source>
        <dbReference type="ARBA" id="ARBA00032272"/>
    </source>
</evidence>
<dbReference type="PANTHER" id="PTHR11839:SF18">
    <property type="entry name" value="NUDIX HYDROLASE DOMAIN-CONTAINING PROTEIN"/>
    <property type="match status" value="1"/>
</dbReference>
<dbReference type="GO" id="GO:0046872">
    <property type="term" value="F:metal ion binding"/>
    <property type="evidence" value="ECO:0007669"/>
    <property type="project" value="UniProtKB-KW"/>
</dbReference>
<proteinExistence type="inferred from homology"/>
<evidence type="ECO:0000256" key="7">
    <source>
        <dbReference type="ARBA" id="ARBA00032162"/>
    </source>
</evidence>
<feature type="short sequence motif" description="Nudix box" evidence="10">
    <location>
        <begin position="97"/>
        <end position="118"/>
    </location>
</feature>
<dbReference type="EMBL" id="LAJE02000292">
    <property type="protein sequence ID" value="OEO29294.1"/>
    <property type="molecule type" value="Genomic_DNA"/>
</dbReference>
<evidence type="ECO:0000313" key="12">
    <source>
        <dbReference type="EMBL" id="OEO29294.1"/>
    </source>
</evidence>
<feature type="binding site" evidence="9">
    <location>
        <position position="164"/>
    </location>
    <ligand>
        <name>Mg(2+)</name>
        <dbReference type="ChEBI" id="CHEBI:18420"/>
        <label>1</label>
    </ligand>
</feature>
<keyword evidence="13" id="KW-1185">Reference proteome</keyword>
<dbReference type="GO" id="GO:0006753">
    <property type="term" value="P:nucleoside phosphate metabolic process"/>
    <property type="evidence" value="ECO:0007669"/>
    <property type="project" value="TreeGrafter"/>
</dbReference>
<comment type="similarity">
    <text evidence="3">Belongs to the Nudix hydrolase family. NudK subfamily.</text>
</comment>
<accession>A0A1E5XLA8</accession>
<dbReference type="InterPro" id="IPR000086">
    <property type="entry name" value="NUDIX_hydrolase_dom"/>
</dbReference>
<comment type="cofactor">
    <cofactor evidence="2 9">
        <name>Mg(2+)</name>
        <dbReference type="ChEBI" id="CHEBI:18420"/>
    </cofactor>
</comment>
<dbReference type="SUPFAM" id="SSF55811">
    <property type="entry name" value="Nudix"/>
    <property type="match status" value="1"/>
</dbReference>
<dbReference type="PANTHER" id="PTHR11839">
    <property type="entry name" value="UDP/ADP-SUGAR PYROPHOSPHATASE"/>
    <property type="match status" value="1"/>
</dbReference>
<gene>
    <name evidence="12" type="ORF">VW23_026370</name>
</gene>
<evidence type="ECO:0000313" key="13">
    <source>
        <dbReference type="Proteomes" id="UP000095463"/>
    </source>
</evidence>
<feature type="domain" description="Nudix hydrolase" evidence="11">
    <location>
        <begin position="55"/>
        <end position="193"/>
    </location>
</feature>
<organism evidence="12 13">
    <name type="scientific">Devosia insulae DS-56</name>
    <dbReference type="NCBI Taxonomy" id="1116389"/>
    <lineage>
        <taxon>Bacteria</taxon>
        <taxon>Pseudomonadati</taxon>
        <taxon>Pseudomonadota</taxon>
        <taxon>Alphaproteobacteria</taxon>
        <taxon>Hyphomicrobiales</taxon>
        <taxon>Devosiaceae</taxon>
        <taxon>Devosia</taxon>
    </lineage>
</organism>